<sequence>MNPVYLRTRSQPQALLNVLTRVLSVPSGLLVRNSHLMRKRVTIAVIGPRDDDDLGGHSSVLLIDNLDKNLSPSTIVEFIHTHTSLSVQACVFPSMSSEMYTQGAIVLNWRKDLEKLSKFLDCQNHIIMSKRGRPWVVTENLSGHDSFALSIQNLMHKYQYNLCEPHPPKHRSCFKSCLSWF</sequence>
<reference evidence="1" key="1">
    <citation type="submission" date="2022-10" db="EMBL/GenBank/DDBJ databases">
        <authorList>
            <person name="Hyden B.L."/>
            <person name="Feng K."/>
            <person name="Yates T."/>
            <person name="Jawdy S."/>
            <person name="Smart L.B."/>
            <person name="Muchero W."/>
        </authorList>
    </citation>
    <scope>NUCLEOTIDE SEQUENCE</scope>
    <source>
        <tissue evidence="1">Shoot tip</tissue>
    </source>
</reference>
<name>A0ABQ9BT39_9ROSI</name>
<proteinExistence type="predicted"/>
<dbReference type="PANTHER" id="PTHR36384">
    <property type="entry name" value="SAWADEE PROTEIN"/>
    <property type="match status" value="1"/>
</dbReference>
<dbReference type="PANTHER" id="PTHR36384:SF1">
    <property type="entry name" value="SAWADEE PROTEIN"/>
    <property type="match status" value="1"/>
</dbReference>
<accession>A0ABQ9BT39</accession>
<gene>
    <name evidence="1" type="ORF">OIU77_024491</name>
</gene>
<evidence type="ECO:0000313" key="1">
    <source>
        <dbReference type="EMBL" id="KAJ6390281.1"/>
    </source>
</evidence>
<dbReference type="Proteomes" id="UP001141253">
    <property type="component" value="Chromosome 2"/>
</dbReference>
<reference evidence="1" key="2">
    <citation type="journal article" date="2023" name="Int. J. Mol. Sci.">
        <title>De Novo Assembly and Annotation of 11 Diverse Shrub Willow (Salix) Genomes Reveals Novel Gene Organization in Sex-Linked Regions.</title>
        <authorList>
            <person name="Hyden B."/>
            <person name="Feng K."/>
            <person name="Yates T.B."/>
            <person name="Jawdy S."/>
            <person name="Cereghino C."/>
            <person name="Smart L.B."/>
            <person name="Muchero W."/>
        </authorList>
    </citation>
    <scope>NUCLEOTIDE SEQUENCE</scope>
    <source>
        <tissue evidence="1">Shoot tip</tissue>
    </source>
</reference>
<keyword evidence="2" id="KW-1185">Reference proteome</keyword>
<organism evidence="1 2">
    <name type="scientific">Salix suchowensis</name>
    <dbReference type="NCBI Taxonomy" id="1278906"/>
    <lineage>
        <taxon>Eukaryota</taxon>
        <taxon>Viridiplantae</taxon>
        <taxon>Streptophyta</taxon>
        <taxon>Embryophyta</taxon>
        <taxon>Tracheophyta</taxon>
        <taxon>Spermatophyta</taxon>
        <taxon>Magnoliopsida</taxon>
        <taxon>eudicotyledons</taxon>
        <taxon>Gunneridae</taxon>
        <taxon>Pentapetalae</taxon>
        <taxon>rosids</taxon>
        <taxon>fabids</taxon>
        <taxon>Malpighiales</taxon>
        <taxon>Salicaceae</taxon>
        <taxon>Saliceae</taxon>
        <taxon>Salix</taxon>
    </lineage>
</organism>
<comment type="caution">
    <text evidence="1">The sequence shown here is derived from an EMBL/GenBank/DDBJ whole genome shotgun (WGS) entry which is preliminary data.</text>
</comment>
<dbReference type="EMBL" id="JAPFFI010000006">
    <property type="protein sequence ID" value="KAJ6390281.1"/>
    <property type="molecule type" value="Genomic_DNA"/>
</dbReference>
<protein>
    <submittedName>
        <fullName evidence="1">Uncharacterized protein</fullName>
    </submittedName>
</protein>
<evidence type="ECO:0000313" key="2">
    <source>
        <dbReference type="Proteomes" id="UP001141253"/>
    </source>
</evidence>